<organism evidence="2 3">
    <name type="scientific">Kroppenstedtia pulmonis</name>
    <dbReference type="NCBI Taxonomy" id="1380685"/>
    <lineage>
        <taxon>Bacteria</taxon>
        <taxon>Bacillati</taxon>
        <taxon>Bacillota</taxon>
        <taxon>Bacilli</taxon>
        <taxon>Bacillales</taxon>
        <taxon>Thermoactinomycetaceae</taxon>
        <taxon>Kroppenstedtia</taxon>
    </lineage>
</organism>
<dbReference type="RefSeq" id="WP_173223925.1">
    <property type="nucleotide sequence ID" value="NZ_CP048104.1"/>
</dbReference>
<dbReference type="AlphaFoldDB" id="A0A7D3XP44"/>
<protein>
    <submittedName>
        <fullName evidence="2">Zinc dependent phospholipase C family protein</fullName>
    </submittedName>
</protein>
<feature type="domain" description="Phospholipase C/D" evidence="1">
    <location>
        <begin position="6"/>
        <end position="128"/>
    </location>
</feature>
<dbReference type="EMBL" id="CP048104">
    <property type="protein sequence ID" value="QKG85349.1"/>
    <property type="molecule type" value="Genomic_DNA"/>
</dbReference>
<evidence type="ECO:0000259" key="1">
    <source>
        <dbReference type="Pfam" id="PF00882"/>
    </source>
</evidence>
<sequence length="301" mass="35147">MPNVWTHILFGKRVLENSGLSLSGDPKPFQLGCQGPDPLLYYHFWPWKKGENVNLLGNLIHKKRCGPFLIDLINKARYHPDIREYVMGFVTHHILDRHAHPYINYKSGTGKYKHQKLEVLIDTIVADKLEQIQTWKVPVADWLDIGSKLPDTWVSILQETAHRHFPEVTHSLPHEYWQQSYRDMLTALRFFHDPMGLKLILTLGYIAPFRYRRISSRKDYLNVSRSEWVHPAIPEERHRESFWDIWETALAEGSHIIRLVHAYWQNGKSIQPLSRKIGNISYDTGKDCESGLQNKIASPIV</sequence>
<name>A0A7D3XP44_9BACL</name>
<dbReference type="Proteomes" id="UP000503088">
    <property type="component" value="Chromosome"/>
</dbReference>
<dbReference type="KEGG" id="kpul:GXN76_13270"/>
<keyword evidence="3" id="KW-1185">Reference proteome</keyword>
<dbReference type="Pfam" id="PF00882">
    <property type="entry name" value="Zn_dep_PLPC"/>
    <property type="match status" value="1"/>
</dbReference>
<evidence type="ECO:0000313" key="3">
    <source>
        <dbReference type="Proteomes" id="UP000503088"/>
    </source>
</evidence>
<proteinExistence type="predicted"/>
<evidence type="ECO:0000313" key="2">
    <source>
        <dbReference type="EMBL" id="QKG85349.1"/>
    </source>
</evidence>
<gene>
    <name evidence="2" type="ORF">GXN76_13270</name>
</gene>
<accession>A0A7D3XP44</accession>
<reference evidence="2 3" key="1">
    <citation type="submission" date="2020-01" db="EMBL/GenBank/DDBJ databases">
        <authorList>
            <person name="Gulvik C.A."/>
            <person name="Batra D.G."/>
        </authorList>
    </citation>
    <scope>NUCLEOTIDE SEQUENCE [LARGE SCALE GENOMIC DNA]</scope>
    <source>
        <strain evidence="2 3">W9323</strain>
    </source>
</reference>
<dbReference type="InterPro" id="IPR029002">
    <property type="entry name" value="PLPC/GPLD1"/>
</dbReference>